<comment type="similarity">
    <text evidence="1">Belongs to the FGGY kinase family.</text>
</comment>
<dbReference type="Pfam" id="PF00370">
    <property type="entry name" value="FGGY_N"/>
    <property type="match status" value="1"/>
</dbReference>
<feature type="domain" description="Carbohydrate kinase FGGY N-terminal" evidence="4">
    <location>
        <begin position="6"/>
        <end position="244"/>
    </location>
</feature>
<accession>A0A1Q2HPK5</accession>
<dbReference type="Gene3D" id="3.30.420.40">
    <property type="match status" value="2"/>
</dbReference>
<dbReference type="GO" id="GO:0004856">
    <property type="term" value="F:D-xylulokinase activity"/>
    <property type="evidence" value="ECO:0007669"/>
    <property type="project" value="TreeGrafter"/>
</dbReference>
<dbReference type="RefSeq" id="WP_077539997.1">
    <property type="nucleotide sequence ID" value="NZ_CP019633.1"/>
</dbReference>
<dbReference type="OrthoDB" id="9786272at2"/>
<reference evidence="7" key="1">
    <citation type="submission" date="2017-02" db="EMBL/GenBank/DDBJ databases">
        <title>Comparative genomics and description of representatives of a novel lineage of planctomycetes thriving in anoxic sediments.</title>
        <authorList>
            <person name="Spring S."/>
            <person name="Bunk B."/>
            <person name="Sproer C."/>
            <person name="Klenk H.-P."/>
        </authorList>
    </citation>
    <scope>NUCLEOTIDE SEQUENCE [LARGE SCALE GENOMIC DNA]</scope>
    <source>
        <strain evidence="7">L21-RPul-D3</strain>
    </source>
</reference>
<organism evidence="6 7">
    <name type="scientific">Sedimentisphaera cyanobacteriorum</name>
    <dbReference type="NCBI Taxonomy" id="1940790"/>
    <lineage>
        <taxon>Bacteria</taxon>
        <taxon>Pseudomonadati</taxon>
        <taxon>Planctomycetota</taxon>
        <taxon>Phycisphaerae</taxon>
        <taxon>Sedimentisphaerales</taxon>
        <taxon>Sedimentisphaeraceae</taxon>
        <taxon>Sedimentisphaera</taxon>
    </lineage>
</organism>
<dbReference type="InterPro" id="IPR049382">
    <property type="entry name" value="FGGY_C_2"/>
</dbReference>
<feature type="domain" description="Carbohydrate kinase FGGY C-terminal" evidence="5">
    <location>
        <begin position="253"/>
        <end position="454"/>
    </location>
</feature>
<gene>
    <name evidence="6" type="ORF">L21SP3_01203</name>
</gene>
<evidence type="ECO:0000313" key="6">
    <source>
        <dbReference type="EMBL" id="AQQ09399.1"/>
    </source>
</evidence>
<evidence type="ECO:0000313" key="7">
    <source>
        <dbReference type="Proteomes" id="UP000188273"/>
    </source>
</evidence>
<evidence type="ECO:0000256" key="3">
    <source>
        <dbReference type="ARBA" id="ARBA00022777"/>
    </source>
</evidence>
<dbReference type="InterPro" id="IPR018484">
    <property type="entry name" value="FGGY_N"/>
</dbReference>
<dbReference type="STRING" id="1940790.L21SP3_01203"/>
<dbReference type="Proteomes" id="UP000188273">
    <property type="component" value="Chromosome"/>
</dbReference>
<evidence type="ECO:0000256" key="1">
    <source>
        <dbReference type="ARBA" id="ARBA00009156"/>
    </source>
</evidence>
<keyword evidence="7" id="KW-1185">Reference proteome</keyword>
<dbReference type="GO" id="GO:0005829">
    <property type="term" value="C:cytosol"/>
    <property type="evidence" value="ECO:0007669"/>
    <property type="project" value="TreeGrafter"/>
</dbReference>
<dbReference type="PANTHER" id="PTHR10196">
    <property type="entry name" value="SUGAR KINASE"/>
    <property type="match status" value="1"/>
</dbReference>
<protein>
    <submittedName>
        <fullName evidence="6">L-fuculokinase</fullName>
    </submittedName>
</protein>
<proteinExistence type="inferred from homology"/>
<dbReference type="PANTHER" id="PTHR10196:SF57">
    <property type="entry name" value="XYLULOSE KINASE"/>
    <property type="match status" value="1"/>
</dbReference>
<dbReference type="CDD" id="cd07772">
    <property type="entry name" value="ASKHA_NBD_FGGY_NaCK-like"/>
    <property type="match status" value="1"/>
</dbReference>
<dbReference type="KEGG" id="pbu:L21SP3_01203"/>
<name>A0A1Q2HPK5_9BACT</name>
<dbReference type="InterPro" id="IPR043129">
    <property type="entry name" value="ATPase_NBD"/>
</dbReference>
<keyword evidence="3 6" id="KW-0418">Kinase</keyword>
<dbReference type="Pfam" id="PF21546">
    <property type="entry name" value="FGGY_C_2"/>
    <property type="match status" value="1"/>
</dbReference>
<sequence>MQEAIAVLDVGKTNKKIVLFDQRLNTLSIIKKAFPAVERNGLFIETPDRVLSWFLDNLKHFSQEYRIRAISVAAHGAEAVFVDENGELTVPPLSYTNSSPASIVEDFYRKFGSRKQLYISTATPEVGDMVNLAKLIHFAQHKFPEQFRNTARILPYPQYFVYKLTGKAVAEPTILGCHTYLLDAQTRKYSSVVDGLGIRKMLPKKISKSWDSPGKLLNHICQNYSLPEDCAVTSGILDSNSSLLPYIISSKNDFVLNSTGTWCVAMRPSKKAELTEDQIGKMIFYNFDVFNNPVKTSIFMGGKEYEAYTKLLDNISSPRKTSEQERSVYSKVLEEADKFILPSVLPGMGIFGAGKGRAVEGGRTINFEDMTKENCPQFFKHRKTADAVLALSLAIQSSVALRHAGYKEGDKIYVEGGFAENKPYLNLLQKLFPRSEGYTVSIPQASSAGAAILALAAIEGKAPDQLDIELNFQSQRVPLDNNLNLDYYLQKYLKLLGNDVQGSVLS</sequence>
<dbReference type="SUPFAM" id="SSF53067">
    <property type="entry name" value="Actin-like ATPase domain"/>
    <property type="match status" value="2"/>
</dbReference>
<evidence type="ECO:0000259" key="5">
    <source>
        <dbReference type="Pfam" id="PF21546"/>
    </source>
</evidence>
<dbReference type="AlphaFoldDB" id="A0A1Q2HPK5"/>
<evidence type="ECO:0000256" key="2">
    <source>
        <dbReference type="ARBA" id="ARBA00022679"/>
    </source>
</evidence>
<dbReference type="EMBL" id="CP019633">
    <property type="protein sequence ID" value="AQQ09399.1"/>
    <property type="molecule type" value="Genomic_DNA"/>
</dbReference>
<keyword evidence="2" id="KW-0808">Transferase</keyword>
<evidence type="ECO:0000259" key="4">
    <source>
        <dbReference type="Pfam" id="PF00370"/>
    </source>
</evidence>
<dbReference type="GO" id="GO:0005997">
    <property type="term" value="P:xylulose metabolic process"/>
    <property type="evidence" value="ECO:0007669"/>
    <property type="project" value="TreeGrafter"/>
</dbReference>